<dbReference type="InterPro" id="IPR007271">
    <property type="entry name" value="Nuc_sug_transpt"/>
</dbReference>
<protein>
    <submittedName>
        <fullName evidence="6">Uncharacterized protein</fullName>
    </submittedName>
</protein>
<evidence type="ECO:0000256" key="4">
    <source>
        <dbReference type="ARBA" id="ARBA00022989"/>
    </source>
</evidence>
<dbReference type="Proteomes" id="UP000004810">
    <property type="component" value="Unassembled WGS sequence"/>
</dbReference>
<reference evidence="7" key="1">
    <citation type="submission" date="2012-08" db="EMBL/GenBank/DDBJ databases">
        <title>The Genome Sequence of Wuchereria bancrofti.</title>
        <authorList>
            <person name="Nutman T.B."/>
            <person name="Fink D.L."/>
            <person name="Russ C."/>
            <person name="Young S."/>
            <person name="Zeng Q."/>
            <person name="Koehrsen M."/>
            <person name="Alvarado L."/>
            <person name="Berlin A."/>
            <person name="Chapman S.B."/>
            <person name="Chen Z."/>
            <person name="Freedman E."/>
            <person name="Gellesch M."/>
            <person name="Goldberg J."/>
            <person name="Griggs A."/>
            <person name="Gujja S."/>
            <person name="Heilman E.R."/>
            <person name="Heiman D."/>
            <person name="Hepburn T."/>
            <person name="Howarth C."/>
            <person name="Jen D."/>
            <person name="Larson L."/>
            <person name="Lewis B."/>
            <person name="Mehta T."/>
            <person name="Park D."/>
            <person name="Pearson M."/>
            <person name="Roberts A."/>
            <person name="Saif S."/>
            <person name="Shea T."/>
            <person name="Shenoy N."/>
            <person name="Sisk P."/>
            <person name="Stolte C."/>
            <person name="Sykes S."/>
            <person name="Walk T."/>
            <person name="White J."/>
            <person name="Yandava C."/>
            <person name="Haas B."/>
            <person name="Henn M.R."/>
            <person name="Nusbaum C."/>
            <person name="Birren B."/>
        </authorList>
    </citation>
    <scope>NUCLEOTIDE SEQUENCE [LARGE SCALE GENOMIC DNA]</scope>
    <source>
        <strain evidence="7">NA</strain>
    </source>
</reference>
<evidence type="ECO:0000256" key="1">
    <source>
        <dbReference type="ARBA" id="ARBA00004141"/>
    </source>
</evidence>
<evidence type="ECO:0000313" key="7">
    <source>
        <dbReference type="Proteomes" id="UP000004810"/>
    </source>
</evidence>
<keyword evidence="4" id="KW-1133">Transmembrane helix</keyword>
<comment type="subcellular location">
    <subcellularLocation>
        <location evidence="1">Membrane</location>
        <topology evidence="1">Multi-pass membrane protein</topology>
    </subcellularLocation>
</comment>
<evidence type="ECO:0000313" key="6">
    <source>
        <dbReference type="EMBL" id="EJW71512.1"/>
    </source>
</evidence>
<keyword evidence="3" id="KW-0812">Transmembrane</keyword>
<comment type="caution">
    <text evidence="6">The sequence shown here is derived from an EMBL/GenBank/DDBJ whole genome shotgun (WGS) entry which is preliminary data.</text>
</comment>
<dbReference type="AlphaFoldDB" id="J9E3I9"/>
<name>J9E3I9_WUCBA</name>
<keyword evidence="2" id="KW-0762">Sugar transport</keyword>
<dbReference type="EMBL" id="ADBV01018398">
    <property type="protein sequence ID" value="EJW71512.1"/>
    <property type="molecule type" value="Genomic_DNA"/>
</dbReference>
<accession>J9E3I9</accession>
<evidence type="ECO:0000256" key="2">
    <source>
        <dbReference type="ARBA" id="ARBA00022597"/>
    </source>
</evidence>
<feature type="non-terminal residue" evidence="6">
    <location>
        <position position="1"/>
    </location>
</feature>
<evidence type="ECO:0000256" key="3">
    <source>
        <dbReference type="ARBA" id="ARBA00022692"/>
    </source>
</evidence>
<gene>
    <name evidence="6" type="ORF">WUBG_17581</name>
</gene>
<dbReference type="Pfam" id="PF04142">
    <property type="entry name" value="Nuc_sug_transp"/>
    <property type="match status" value="1"/>
</dbReference>
<organism evidence="6 7">
    <name type="scientific">Wuchereria bancrofti</name>
    <dbReference type="NCBI Taxonomy" id="6293"/>
    <lineage>
        <taxon>Eukaryota</taxon>
        <taxon>Metazoa</taxon>
        <taxon>Ecdysozoa</taxon>
        <taxon>Nematoda</taxon>
        <taxon>Chromadorea</taxon>
        <taxon>Rhabditida</taxon>
        <taxon>Spirurina</taxon>
        <taxon>Spiruromorpha</taxon>
        <taxon>Filarioidea</taxon>
        <taxon>Onchocercidae</taxon>
        <taxon>Wuchereria</taxon>
    </lineage>
</organism>
<sequence>WNYVGFWNEICTECYIKSKDALKTAIPAFLYVVQNNLLFLSLSKLDAATYQ</sequence>
<keyword evidence="5" id="KW-0472">Membrane</keyword>
<dbReference type="GO" id="GO:0015165">
    <property type="term" value="F:pyrimidine nucleotide-sugar transmembrane transporter activity"/>
    <property type="evidence" value="ECO:0007669"/>
    <property type="project" value="InterPro"/>
</dbReference>
<evidence type="ECO:0000256" key="5">
    <source>
        <dbReference type="ARBA" id="ARBA00023136"/>
    </source>
</evidence>
<dbReference type="GO" id="GO:0000139">
    <property type="term" value="C:Golgi membrane"/>
    <property type="evidence" value="ECO:0007669"/>
    <property type="project" value="InterPro"/>
</dbReference>
<keyword evidence="2" id="KW-0813">Transport</keyword>
<feature type="non-terminal residue" evidence="6">
    <location>
        <position position="51"/>
    </location>
</feature>
<proteinExistence type="predicted"/>